<dbReference type="SUPFAM" id="SSF55718">
    <property type="entry name" value="SCP-like"/>
    <property type="match status" value="1"/>
</dbReference>
<dbReference type="EMBL" id="CAFBOR010000099">
    <property type="protein sequence ID" value="CAB4988097.1"/>
    <property type="molecule type" value="Genomic_DNA"/>
</dbReference>
<dbReference type="EMBL" id="CAEZWM010000249">
    <property type="protein sequence ID" value="CAB4672204.1"/>
    <property type="molecule type" value="Genomic_DNA"/>
</dbReference>
<dbReference type="EMBL" id="CAFBLK010000165">
    <property type="protein sequence ID" value="CAB4872621.1"/>
    <property type="molecule type" value="Genomic_DNA"/>
</dbReference>
<proteinExistence type="predicted"/>
<protein>
    <submittedName>
        <fullName evidence="2">Unannotated protein</fullName>
    </submittedName>
</protein>
<evidence type="ECO:0000313" key="4">
    <source>
        <dbReference type="EMBL" id="CAB4790589.1"/>
    </source>
</evidence>
<sequence length="133" mass="14151">MLSARLGQPLIGKVKAVRSLLNPETLAARAAQIREGQVPAELTLRLGVEIRGLWMYTVSFKDGLISVSEGLDCDISVHLGEETALEIASGRMNAQQAIDSGNLKLAGELRMIPLAKALSTLGALLSEPDDVSE</sequence>
<evidence type="ECO:0000313" key="6">
    <source>
        <dbReference type="EMBL" id="CAB4988097.1"/>
    </source>
</evidence>
<feature type="domain" description="SCP2" evidence="1">
    <location>
        <begin position="45"/>
        <end position="111"/>
    </location>
</feature>
<evidence type="ECO:0000313" key="2">
    <source>
        <dbReference type="EMBL" id="CAB4672204.1"/>
    </source>
</evidence>
<evidence type="ECO:0000313" key="3">
    <source>
        <dbReference type="EMBL" id="CAB4768832.1"/>
    </source>
</evidence>
<dbReference type="Gene3D" id="3.30.1050.10">
    <property type="entry name" value="SCP2 sterol-binding domain"/>
    <property type="match status" value="1"/>
</dbReference>
<dbReference type="EMBL" id="CAFAAH010000034">
    <property type="protein sequence ID" value="CAB4790589.1"/>
    <property type="molecule type" value="Genomic_DNA"/>
</dbReference>
<evidence type="ECO:0000313" key="5">
    <source>
        <dbReference type="EMBL" id="CAB4872621.1"/>
    </source>
</evidence>
<organism evidence="2">
    <name type="scientific">freshwater metagenome</name>
    <dbReference type="NCBI Taxonomy" id="449393"/>
    <lineage>
        <taxon>unclassified sequences</taxon>
        <taxon>metagenomes</taxon>
        <taxon>ecological metagenomes</taxon>
    </lineage>
</organism>
<name>A0A6J6MH21_9ZZZZ</name>
<dbReference type="Pfam" id="PF02036">
    <property type="entry name" value="SCP2"/>
    <property type="match status" value="1"/>
</dbReference>
<dbReference type="EMBL" id="CAEZZU010000009">
    <property type="protein sequence ID" value="CAB4768832.1"/>
    <property type="molecule type" value="Genomic_DNA"/>
</dbReference>
<gene>
    <name evidence="2" type="ORF">UFOPK2242_01519</name>
    <name evidence="3" type="ORF">UFOPK2925_00154</name>
    <name evidence="4" type="ORF">UFOPK2996_00405</name>
    <name evidence="5" type="ORF">UFOPK3317_00971</name>
    <name evidence="6" type="ORF">UFOPK3974_00789</name>
</gene>
<dbReference type="AlphaFoldDB" id="A0A6J6MH21"/>
<dbReference type="InterPro" id="IPR003033">
    <property type="entry name" value="SCP2_sterol-bd_dom"/>
</dbReference>
<dbReference type="InterPro" id="IPR036527">
    <property type="entry name" value="SCP2_sterol-bd_dom_sf"/>
</dbReference>
<evidence type="ECO:0000259" key="1">
    <source>
        <dbReference type="Pfam" id="PF02036"/>
    </source>
</evidence>
<accession>A0A6J6MH21</accession>
<reference evidence="2" key="1">
    <citation type="submission" date="2020-05" db="EMBL/GenBank/DDBJ databases">
        <authorList>
            <person name="Chiriac C."/>
            <person name="Salcher M."/>
            <person name="Ghai R."/>
            <person name="Kavagutti S V."/>
        </authorList>
    </citation>
    <scope>NUCLEOTIDE SEQUENCE</scope>
</reference>